<keyword evidence="4" id="KW-1185">Reference proteome</keyword>
<protein>
    <recommendedName>
        <fullName evidence="5">O-antigen ligase-like membrane protein</fullName>
    </recommendedName>
</protein>
<accession>A0A318SN13</accession>
<organism evidence="3 4">
    <name type="scientific">Pseudoroseicyclus aestuarii</name>
    <dbReference type="NCBI Taxonomy" id="1795041"/>
    <lineage>
        <taxon>Bacteria</taxon>
        <taxon>Pseudomonadati</taxon>
        <taxon>Pseudomonadota</taxon>
        <taxon>Alphaproteobacteria</taxon>
        <taxon>Rhodobacterales</taxon>
        <taxon>Paracoccaceae</taxon>
        <taxon>Pseudoroseicyclus</taxon>
    </lineage>
</organism>
<sequence>MASIDQMQPGLRRAGVVESPARGALLLFLLTIIMPISMELGGLRLSPTRLFLLVSIIPFAAQIVSGRVGRFTWTDKFFLLHGIWIFLALIMVHGTSRIPFAGITAVELVGGYFVGRVMIRNAQDYRYVLGFMLIAIICLLPVAIYENFTGTLVIPDLLRPIFDTPSRGDSAYGRMGLERVYVVFDHPILWGLFCSLTLSNFVMAVRKNPVLIVVAIGFSLYTTMLALSSAPLLACALQLGMLSWGWIMRGRWRLLLILMVVGYVTVDLLSNRTPVTIIIESLTFNPMSGWVRIAIFDAGWAAVRGSPFFGIGFNDWPRPGWVTSSVDNFWLLTSMRYGMVGVGFLIAAFVFHLWTLGQAKIADPEVQALRVGHAAALAGTAFTMVTVHIWGNVSIFVMFYLGAGSWMYAYDQSGPQQGPEPDGTAPPAGGSPYSRFAPQRQRGPAAGARSVMRRRDEGGRA</sequence>
<feature type="region of interest" description="Disordered" evidence="1">
    <location>
        <begin position="412"/>
        <end position="461"/>
    </location>
</feature>
<feature type="transmembrane region" description="Helical" evidence="2">
    <location>
        <begin position="212"/>
        <end position="240"/>
    </location>
</feature>
<feature type="transmembrane region" description="Helical" evidence="2">
    <location>
        <begin position="127"/>
        <end position="145"/>
    </location>
</feature>
<name>A0A318SN13_9RHOB</name>
<feature type="transmembrane region" description="Helical" evidence="2">
    <location>
        <begin position="375"/>
        <end position="401"/>
    </location>
</feature>
<proteinExistence type="predicted"/>
<gene>
    <name evidence="3" type="ORF">DFP88_10564</name>
</gene>
<evidence type="ECO:0000313" key="4">
    <source>
        <dbReference type="Proteomes" id="UP000248311"/>
    </source>
</evidence>
<feature type="transmembrane region" description="Helical" evidence="2">
    <location>
        <begin position="188"/>
        <end position="205"/>
    </location>
</feature>
<feature type="transmembrane region" description="Helical" evidence="2">
    <location>
        <begin position="329"/>
        <end position="354"/>
    </location>
</feature>
<keyword evidence="2" id="KW-1133">Transmembrane helix</keyword>
<feature type="transmembrane region" description="Helical" evidence="2">
    <location>
        <begin position="98"/>
        <end position="115"/>
    </location>
</feature>
<feature type="transmembrane region" description="Helical" evidence="2">
    <location>
        <begin position="50"/>
        <end position="69"/>
    </location>
</feature>
<dbReference type="PANTHER" id="PTHR37422">
    <property type="entry name" value="TEICHURONIC ACID BIOSYNTHESIS PROTEIN TUAE"/>
    <property type="match status" value="1"/>
</dbReference>
<feature type="transmembrane region" description="Helical" evidence="2">
    <location>
        <begin position="76"/>
        <end position="92"/>
    </location>
</feature>
<dbReference type="Proteomes" id="UP000248311">
    <property type="component" value="Unassembled WGS sequence"/>
</dbReference>
<comment type="caution">
    <text evidence="3">The sequence shown here is derived from an EMBL/GenBank/DDBJ whole genome shotgun (WGS) entry which is preliminary data.</text>
</comment>
<evidence type="ECO:0000313" key="3">
    <source>
        <dbReference type="EMBL" id="PYE82224.1"/>
    </source>
</evidence>
<dbReference type="AlphaFoldDB" id="A0A318SN13"/>
<evidence type="ECO:0000256" key="1">
    <source>
        <dbReference type="SAM" id="MobiDB-lite"/>
    </source>
</evidence>
<dbReference type="EMBL" id="QJTE01000005">
    <property type="protein sequence ID" value="PYE82224.1"/>
    <property type="molecule type" value="Genomic_DNA"/>
</dbReference>
<keyword evidence="2" id="KW-0472">Membrane</keyword>
<feature type="transmembrane region" description="Helical" evidence="2">
    <location>
        <begin position="21"/>
        <end position="38"/>
    </location>
</feature>
<evidence type="ECO:0000256" key="2">
    <source>
        <dbReference type="SAM" id="Phobius"/>
    </source>
</evidence>
<dbReference type="PANTHER" id="PTHR37422:SF13">
    <property type="entry name" value="LIPOPOLYSACCHARIDE BIOSYNTHESIS PROTEIN PA4999-RELATED"/>
    <property type="match status" value="1"/>
</dbReference>
<dbReference type="InterPro" id="IPR051533">
    <property type="entry name" value="WaaL-like"/>
</dbReference>
<evidence type="ECO:0008006" key="5">
    <source>
        <dbReference type="Google" id="ProtNLM"/>
    </source>
</evidence>
<reference evidence="3 4" key="1">
    <citation type="submission" date="2018-06" db="EMBL/GenBank/DDBJ databases">
        <title>Genomic Encyclopedia of Type Strains, Phase III (KMG-III): the genomes of soil and plant-associated and newly described type strains.</title>
        <authorList>
            <person name="Whitman W."/>
        </authorList>
    </citation>
    <scope>NUCLEOTIDE SEQUENCE [LARGE SCALE GENOMIC DNA]</scope>
    <source>
        <strain evidence="3 4">CECT 9025</strain>
    </source>
</reference>
<keyword evidence="2" id="KW-0812">Transmembrane</keyword>
<feature type="transmembrane region" description="Helical" evidence="2">
    <location>
        <begin position="252"/>
        <end position="269"/>
    </location>
</feature>